<gene>
    <name evidence="3" type="ORF">MGALJ_05470</name>
</gene>
<evidence type="ECO:0000313" key="3">
    <source>
        <dbReference type="EMBL" id="BBY90878.1"/>
    </source>
</evidence>
<feature type="compositionally biased region" description="Low complexity" evidence="1">
    <location>
        <begin position="108"/>
        <end position="118"/>
    </location>
</feature>
<evidence type="ECO:0000313" key="4">
    <source>
        <dbReference type="Proteomes" id="UP000465785"/>
    </source>
</evidence>
<feature type="compositionally biased region" description="Gly residues" evidence="1">
    <location>
        <begin position="119"/>
        <end position="134"/>
    </location>
</feature>
<dbReference type="AlphaFoldDB" id="A0A9W4FDN8"/>
<dbReference type="EMBL" id="AP022601">
    <property type="protein sequence ID" value="BBY90878.1"/>
    <property type="molecule type" value="Genomic_DNA"/>
</dbReference>
<dbReference type="RefSeq" id="WP_163725712.1">
    <property type="nucleotide sequence ID" value="NZ_AP022601.1"/>
</dbReference>
<evidence type="ECO:0000256" key="2">
    <source>
        <dbReference type="SAM" id="SignalP"/>
    </source>
</evidence>
<feature type="region of interest" description="Disordered" evidence="1">
    <location>
        <begin position="29"/>
        <end position="199"/>
    </location>
</feature>
<keyword evidence="4" id="KW-1185">Reference proteome</keyword>
<feature type="compositionally biased region" description="Pro residues" evidence="1">
    <location>
        <begin position="178"/>
        <end position="194"/>
    </location>
</feature>
<protein>
    <submittedName>
        <fullName evidence="3">Uncharacterized protein</fullName>
    </submittedName>
</protein>
<dbReference type="Proteomes" id="UP000465785">
    <property type="component" value="Chromosome"/>
</dbReference>
<feature type="compositionally biased region" description="Basic and acidic residues" evidence="1">
    <location>
        <begin position="37"/>
        <end position="47"/>
    </location>
</feature>
<dbReference type="KEGG" id="mgau:MGALJ_05470"/>
<accession>A0A9W4FDN8</accession>
<keyword evidence="2" id="KW-0732">Signal</keyword>
<feature type="signal peptide" evidence="2">
    <location>
        <begin position="1"/>
        <end position="30"/>
    </location>
</feature>
<evidence type="ECO:0000256" key="1">
    <source>
        <dbReference type="SAM" id="MobiDB-lite"/>
    </source>
</evidence>
<organism evidence="3 4">
    <name type="scientific">Mycobacterium gallinarum</name>
    <dbReference type="NCBI Taxonomy" id="39689"/>
    <lineage>
        <taxon>Bacteria</taxon>
        <taxon>Bacillati</taxon>
        <taxon>Actinomycetota</taxon>
        <taxon>Actinomycetes</taxon>
        <taxon>Mycobacteriales</taxon>
        <taxon>Mycobacteriaceae</taxon>
        <taxon>Mycobacterium</taxon>
    </lineage>
</organism>
<proteinExistence type="predicted"/>
<sequence length="256" mass="25415">MARLSPRLTACAGVIAAFLLLGGTATVAVADPGGPQSDRDNSVDRSNGDGNGRGGSDRGDGDRVGKGDGDGDQGGVERPEARFGSGRIDGADVAELAPSLAAGSGNDGAASRSAEGGASVFGGVGAGRTPGGSGMDRAGVPSARFDPPRVTFGNGRTPGTQQRDSEPPWRAPVAEPAPAAPPPPPPPAPAPAPAPSWVGRIPAAPVLTQQMGEPRPADWSDPLWGVAGLLLIPAAGAVLGYRQARAAHAAERLRPS</sequence>
<feature type="chain" id="PRO_5040954330" evidence="2">
    <location>
        <begin position="31"/>
        <end position="256"/>
    </location>
</feature>
<reference evidence="3 4" key="1">
    <citation type="journal article" date="2019" name="Emerg. Microbes Infect.">
        <title>Comprehensive subspecies identification of 175 nontuberculous mycobacteria species based on 7547 genomic profiles.</title>
        <authorList>
            <person name="Matsumoto Y."/>
            <person name="Kinjo T."/>
            <person name="Motooka D."/>
            <person name="Nabeya D."/>
            <person name="Jung N."/>
            <person name="Uechi K."/>
            <person name="Horii T."/>
            <person name="Iida T."/>
            <person name="Fujita J."/>
            <person name="Nakamura S."/>
        </authorList>
    </citation>
    <scope>NUCLEOTIDE SEQUENCE [LARGE SCALE GENOMIC DNA]</scope>
    <source>
        <strain evidence="3 4">JCM 6399</strain>
    </source>
</reference>
<name>A0A9W4FDN8_9MYCO</name>
<feature type="compositionally biased region" description="Basic and acidic residues" evidence="1">
    <location>
        <begin position="55"/>
        <end position="81"/>
    </location>
</feature>